<gene>
    <name evidence="7" type="ORF">SAMN05421783_1281</name>
</gene>
<feature type="transmembrane region" description="Helical" evidence="5">
    <location>
        <begin position="93"/>
        <end position="111"/>
    </location>
</feature>
<proteinExistence type="predicted"/>
<dbReference type="STRING" id="1058.SAMN05421783_1281"/>
<dbReference type="RefSeq" id="WP_093036940.1">
    <property type="nucleotide sequence ID" value="NZ_FNNZ01000028.1"/>
</dbReference>
<keyword evidence="4 5" id="KW-0472">Membrane</keyword>
<dbReference type="PANTHER" id="PTHR32322">
    <property type="entry name" value="INNER MEMBRANE TRANSPORTER"/>
    <property type="match status" value="1"/>
</dbReference>
<organism evidence="7 8">
    <name type="scientific">Thiocapsa roseopersicina</name>
    <dbReference type="NCBI Taxonomy" id="1058"/>
    <lineage>
        <taxon>Bacteria</taxon>
        <taxon>Pseudomonadati</taxon>
        <taxon>Pseudomonadota</taxon>
        <taxon>Gammaproteobacteria</taxon>
        <taxon>Chromatiales</taxon>
        <taxon>Chromatiaceae</taxon>
        <taxon>Thiocapsa</taxon>
    </lineage>
</organism>
<dbReference type="GO" id="GO:0016020">
    <property type="term" value="C:membrane"/>
    <property type="evidence" value="ECO:0007669"/>
    <property type="project" value="UniProtKB-SubCell"/>
</dbReference>
<name>A0A1H3BW50_THIRO</name>
<comment type="subcellular location">
    <subcellularLocation>
        <location evidence="1">Membrane</location>
        <topology evidence="1">Multi-pass membrane protein</topology>
    </subcellularLocation>
</comment>
<feature type="domain" description="EamA" evidence="6">
    <location>
        <begin position="145"/>
        <end position="274"/>
    </location>
</feature>
<dbReference type="InterPro" id="IPR037185">
    <property type="entry name" value="EmrE-like"/>
</dbReference>
<dbReference type="InterPro" id="IPR050638">
    <property type="entry name" value="AA-Vitamin_Transporters"/>
</dbReference>
<feature type="transmembrane region" description="Helical" evidence="5">
    <location>
        <begin position="199"/>
        <end position="220"/>
    </location>
</feature>
<evidence type="ECO:0000256" key="1">
    <source>
        <dbReference type="ARBA" id="ARBA00004141"/>
    </source>
</evidence>
<dbReference type="SUPFAM" id="SSF103481">
    <property type="entry name" value="Multidrug resistance efflux transporter EmrE"/>
    <property type="match status" value="2"/>
</dbReference>
<dbReference type="Pfam" id="PF00892">
    <property type="entry name" value="EamA"/>
    <property type="match status" value="1"/>
</dbReference>
<feature type="transmembrane region" description="Helical" evidence="5">
    <location>
        <begin position="68"/>
        <end position="87"/>
    </location>
</feature>
<evidence type="ECO:0000259" key="6">
    <source>
        <dbReference type="Pfam" id="PF00892"/>
    </source>
</evidence>
<dbReference type="OrthoDB" id="321830at2"/>
<evidence type="ECO:0000256" key="2">
    <source>
        <dbReference type="ARBA" id="ARBA00022692"/>
    </source>
</evidence>
<accession>A0A1H3BW50</accession>
<feature type="transmembrane region" description="Helical" evidence="5">
    <location>
        <begin position="173"/>
        <end position="193"/>
    </location>
</feature>
<feature type="transmembrane region" description="Helical" evidence="5">
    <location>
        <begin position="257"/>
        <end position="275"/>
    </location>
</feature>
<evidence type="ECO:0000256" key="3">
    <source>
        <dbReference type="ARBA" id="ARBA00022989"/>
    </source>
</evidence>
<feature type="transmembrane region" description="Helical" evidence="5">
    <location>
        <begin position="143"/>
        <end position="161"/>
    </location>
</feature>
<evidence type="ECO:0000313" key="7">
    <source>
        <dbReference type="EMBL" id="SDX46147.1"/>
    </source>
</evidence>
<feature type="transmembrane region" description="Helical" evidence="5">
    <location>
        <begin position="232"/>
        <end position="251"/>
    </location>
</feature>
<feature type="transmembrane region" description="Helical" evidence="5">
    <location>
        <begin position="118"/>
        <end position="137"/>
    </location>
</feature>
<dbReference type="PANTHER" id="PTHR32322:SF9">
    <property type="entry name" value="AMINO-ACID METABOLITE EFFLUX PUMP-RELATED"/>
    <property type="match status" value="1"/>
</dbReference>
<evidence type="ECO:0000256" key="4">
    <source>
        <dbReference type="ARBA" id="ARBA00023136"/>
    </source>
</evidence>
<keyword evidence="3 5" id="KW-1133">Transmembrane helix</keyword>
<dbReference type="InterPro" id="IPR000620">
    <property type="entry name" value="EamA_dom"/>
</dbReference>
<keyword evidence="8" id="KW-1185">Reference proteome</keyword>
<reference evidence="8" key="1">
    <citation type="submission" date="2016-10" db="EMBL/GenBank/DDBJ databases">
        <authorList>
            <person name="Varghese N."/>
            <person name="Submissions S."/>
        </authorList>
    </citation>
    <scope>NUCLEOTIDE SEQUENCE [LARGE SCALE GENOMIC DNA]</scope>
    <source>
        <strain evidence="8">DSM 217</strain>
    </source>
</reference>
<dbReference type="AlphaFoldDB" id="A0A1H3BW50"/>
<dbReference type="Proteomes" id="UP000198816">
    <property type="component" value="Unassembled WGS sequence"/>
</dbReference>
<dbReference type="EMBL" id="FNNZ01000028">
    <property type="protein sequence ID" value="SDX46147.1"/>
    <property type="molecule type" value="Genomic_DNA"/>
</dbReference>
<sequence length="284" mass="29209">MTNPRLIGLTAFAMIPLAANSWLCRAALRDTAIDAASFTSIRLISGALMLWLLVWLSSKARAGAGNWPSAFALFGYAALFSFAYLSLTAATGALLLFGTVQVTMITLGLRGGERLDGIQIAGVALAFAGLVGLLLPGLSAPPLGGALMMIGAGMAWGVYSVRGKGAGDPIRVTAGNFLLTVPITVLLSLLTIADVSVDMIGAGYAVASGALTSALGYALWYRVLPMLRATSAATVQLSVPVIVAIGGVALLGEPITLRLVLASTAVLGGIALVILERDRIRGRR</sequence>
<evidence type="ECO:0000313" key="8">
    <source>
        <dbReference type="Proteomes" id="UP000198816"/>
    </source>
</evidence>
<feature type="transmembrane region" description="Helical" evidence="5">
    <location>
        <begin position="36"/>
        <end position="56"/>
    </location>
</feature>
<protein>
    <submittedName>
        <fullName evidence="7">Threonine/homoserine efflux transporter RhtA</fullName>
    </submittedName>
</protein>
<keyword evidence="2 5" id="KW-0812">Transmembrane</keyword>
<evidence type="ECO:0000256" key="5">
    <source>
        <dbReference type="SAM" id="Phobius"/>
    </source>
</evidence>